<comment type="caution">
    <text evidence="7">The sequence shown here is derived from an EMBL/GenBank/DDBJ whole genome shotgun (WGS) entry which is preliminary data.</text>
</comment>
<dbReference type="Pfam" id="PF07542">
    <property type="entry name" value="ATP12"/>
    <property type="match status" value="1"/>
</dbReference>
<organism evidence="7 8">
    <name type="scientific">Dictyostelium firmibasis</name>
    <dbReference type="NCBI Taxonomy" id="79012"/>
    <lineage>
        <taxon>Eukaryota</taxon>
        <taxon>Amoebozoa</taxon>
        <taxon>Evosea</taxon>
        <taxon>Eumycetozoa</taxon>
        <taxon>Dictyostelia</taxon>
        <taxon>Dictyosteliales</taxon>
        <taxon>Dictyosteliaceae</taxon>
        <taxon>Dictyostelium</taxon>
    </lineage>
</organism>
<evidence type="ECO:0000256" key="6">
    <source>
        <dbReference type="SAM" id="MobiDB-lite"/>
    </source>
</evidence>
<name>A0AAN7TZU6_9MYCE</name>
<evidence type="ECO:0008006" key="9">
    <source>
        <dbReference type="Google" id="ProtNLM"/>
    </source>
</evidence>
<evidence type="ECO:0000256" key="1">
    <source>
        <dbReference type="ARBA" id="ARBA00004173"/>
    </source>
</evidence>
<reference evidence="7 8" key="1">
    <citation type="submission" date="2023-11" db="EMBL/GenBank/DDBJ databases">
        <title>Dfirmibasis_genome.</title>
        <authorList>
            <person name="Edelbroek B."/>
            <person name="Kjellin J."/>
            <person name="Jerlstrom-Hultqvist J."/>
            <person name="Soderbom F."/>
        </authorList>
    </citation>
    <scope>NUCLEOTIDE SEQUENCE [LARGE SCALE GENOMIC DNA]</scope>
    <source>
        <strain evidence="7 8">TNS-C-14</strain>
    </source>
</reference>
<evidence type="ECO:0000313" key="7">
    <source>
        <dbReference type="EMBL" id="KAK5582242.1"/>
    </source>
</evidence>
<dbReference type="Gene3D" id="1.10.3580.10">
    <property type="entry name" value="ATP12 ATPase"/>
    <property type="match status" value="1"/>
</dbReference>
<dbReference type="EMBL" id="JAVFKY010000001">
    <property type="protein sequence ID" value="KAK5582242.1"/>
    <property type="molecule type" value="Genomic_DNA"/>
</dbReference>
<dbReference type="InterPro" id="IPR023335">
    <property type="entry name" value="ATP12_ortho_dom_sf"/>
</dbReference>
<accession>A0AAN7TZU6</accession>
<dbReference type="AlphaFoldDB" id="A0AAN7TZU6"/>
<feature type="region of interest" description="Disordered" evidence="6">
    <location>
        <begin position="29"/>
        <end position="50"/>
    </location>
</feature>
<comment type="similarity">
    <text evidence="2">Belongs to the ATP12 family.</text>
</comment>
<dbReference type="PANTHER" id="PTHR21013:SF10">
    <property type="entry name" value="ATP SYNTHASE MITOCHONDRIAL F1 COMPLEX ASSEMBLY FACTOR 2"/>
    <property type="match status" value="1"/>
</dbReference>
<protein>
    <recommendedName>
        <fullName evidence="9">ATP synthase mitochondrial F1 complex assembly factor 2</fullName>
    </recommendedName>
</protein>
<keyword evidence="3" id="KW-0809">Transit peptide</keyword>
<keyword evidence="8" id="KW-1185">Reference proteome</keyword>
<dbReference type="SUPFAM" id="SSF160909">
    <property type="entry name" value="ATP12-like"/>
    <property type="match status" value="1"/>
</dbReference>
<evidence type="ECO:0000256" key="5">
    <source>
        <dbReference type="ARBA" id="ARBA00023186"/>
    </source>
</evidence>
<proteinExistence type="inferred from homology"/>
<evidence type="ECO:0000256" key="3">
    <source>
        <dbReference type="ARBA" id="ARBA00022946"/>
    </source>
</evidence>
<dbReference type="Gene3D" id="3.30.2180.10">
    <property type="entry name" value="ATP12-like"/>
    <property type="match status" value="1"/>
</dbReference>
<dbReference type="InterPro" id="IPR011419">
    <property type="entry name" value="ATP12_ATP_synth-F1-assembly"/>
</dbReference>
<dbReference type="InterPro" id="IPR042272">
    <property type="entry name" value="ATP12_ATP_synth-F1-assembly_N"/>
</dbReference>
<evidence type="ECO:0000256" key="4">
    <source>
        <dbReference type="ARBA" id="ARBA00023128"/>
    </source>
</evidence>
<keyword evidence="4" id="KW-0496">Mitochondrion</keyword>
<evidence type="ECO:0000256" key="2">
    <source>
        <dbReference type="ARBA" id="ARBA00008231"/>
    </source>
</evidence>
<dbReference type="PANTHER" id="PTHR21013">
    <property type="entry name" value="ATP SYNTHASE MITOCHONDRIAL F1 COMPLEX ASSEMBLY FACTOR 2/ATP12 PROTEIN, MITOCHONDRIAL PRECURSOR"/>
    <property type="match status" value="1"/>
</dbReference>
<evidence type="ECO:0000313" key="8">
    <source>
        <dbReference type="Proteomes" id="UP001344447"/>
    </source>
</evidence>
<gene>
    <name evidence="7" type="ORF">RB653_003825</name>
</gene>
<dbReference type="Proteomes" id="UP001344447">
    <property type="component" value="Unassembled WGS sequence"/>
</dbReference>
<comment type="subcellular location">
    <subcellularLocation>
        <location evidence="1">Mitochondrion</location>
    </subcellularLocation>
</comment>
<keyword evidence="5" id="KW-0143">Chaperone</keyword>
<sequence length="342" mass="39296">MIRSLKFINRCNKNGFVVLNRGNKLFTSTSTNNSNSSNNQNPIINNNNNNETTTELSAELKASIKLEEQKKIVKEVMDKPQSSKFLKGDVLLEGVKSDGSSLRWYKTASIARTEPENPDQGYYPLIDDRKMRTPSNHLIITPSKEIAYAVAAEWRAQEKYIKPSRLPITQTIITCLDVRPEGRFKIIGEFINHLATDPICNREQNDSKLKQLQNELYEPVLEFVNQYYGIPFSISKHLSISKHPQELLDKIERHLHSMNNWELVCLQLISQSSKSYLVALALYYGKLRLDNLYQTIALEEEYQSETWGKIPFGHDLAECETHNEIAPPLFMLRNMNPIPLPK</sequence>
<dbReference type="GO" id="GO:0005739">
    <property type="term" value="C:mitochondrion"/>
    <property type="evidence" value="ECO:0007669"/>
    <property type="project" value="UniProtKB-SubCell"/>
</dbReference>
<dbReference type="GO" id="GO:0033615">
    <property type="term" value="P:mitochondrial proton-transporting ATP synthase complex assembly"/>
    <property type="evidence" value="ECO:0007669"/>
    <property type="project" value="TreeGrafter"/>
</dbReference>